<proteinExistence type="predicted"/>
<evidence type="ECO:0000313" key="2">
    <source>
        <dbReference type="Proteomes" id="UP001556098"/>
    </source>
</evidence>
<name>A0ABV3RSA4_9RHOB</name>
<keyword evidence="2" id="KW-1185">Reference proteome</keyword>
<accession>A0ABV3RSA4</accession>
<gene>
    <name evidence="1" type="ORF">AB2B41_19540</name>
</gene>
<comment type="caution">
    <text evidence="1">The sequence shown here is derived from an EMBL/GenBank/DDBJ whole genome shotgun (WGS) entry which is preliminary data.</text>
</comment>
<dbReference type="RefSeq" id="WP_367879504.1">
    <property type="nucleotide sequence ID" value="NZ_JBFNXX010000021.1"/>
</dbReference>
<organism evidence="1 2">
    <name type="scientific">Sulfitobacter sediminis</name>
    <dbReference type="NCBI Taxonomy" id="3234186"/>
    <lineage>
        <taxon>Bacteria</taxon>
        <taxon>Pseudomonadati</taxon>
        <taxon>Pseudomonadota</taxon>
        <taxon>Alphaproteobacteria</taxon>
        <taxon>Rhodobacterales</taxon>
        <taxon>Roseobacteraceae</taxon>
        <taxon>Sulfitobacter</taxon>
    </lineage>
</organism>
<dbReference type="Proteomes" id="UP001556098">
    <property type="component" value="Unassembled WGS sequence"/>
</dbReference>
<protein>
    <submittedName>
        <fullName evidence="1">Uncharacterized protein</fullName>
    </submittedName>
</protein>
<evidence type="ECO:0000313" key="1">
    <source>
        <dbReference type="EMBL" id="MEW9921806.1"/>
    </source>
</evidence>
<dbReference type="EMBL" id="JBFNXX010000021">
    <property type="protein sequence ID" value="MEW9921806.1"/>
    <property type="molecule type" value="Genomic_DNA"/>
</dbReference>
<reference evidence="1 2" key="1">
    <citation type="submission" date="2024-07" db="EMBL/GenBank/DDBJ databases">
        <title>Marimonas sp.nov., isolated from tidal-flat sediment.</title>
        <authorList>
            <person name="Jayan J.N."/>
            <person name="Lee S.S."/>
        </authorList>
    </citation>
    <scope>NUCLEOTIDE SEQUENCE [LARGE SCALE GENOMIC DNA]</scope>
    <source>
        <strain evidence="1 2">MJW-29</strain>
    </source>
</reference>
<sequence>MFSWLRKRKAPADRVLSAWEWDDLLWGPMLPQKTIEPVQPPPKADENLMRFYAETEWMQPVFNSTLGGEGFRFHEVDTPYVILGTIDGPDDGRTFEVSFGSAMVGEVSVVPNYFGPPLEWADLRVRLKYPINLLPGGYVHDLLTGLVEHALEFKTDSYEDRRLDPRASAIASKAMVEALWEKSADRGWVVELRVEGTWDRFKSYVEHWKLKKIDPWEKWERQTEPTGDGVGKPV</sequence>